<dbReference type="PRINTS" id="PR00766">
    <property type="entry name" value="CUDAOXIDASE"/>
</dbReference>
<accession>A0ABQ0EVI0</accession>
<evidence type="ECO:0000256" key="4">
    <source>
        <dbReference type="ARBA" id="ARBA00022723"/>
    </source>
</evidence>
<evidence type="ECO:0000256" key="1">
    <source>
        <dbReference type="ARBA" id="ARBA00001913"/>
    </source>
</evidence>
<evidence type="ECO:0000313" key="13">
    <source>
        <dbReference type="EMBL" id="GAB1290801.1"/>
    </source>
</evidence>
<keyword evidence="4 8" id="KW-0479">Metal-binding</keyword>
<dbReference type="PANTHER" id="PTHR10638:SF22">
    <property type="entry name" value="AMINE OXIDASE"/>
    <property type="match status" value="1"/>
</dbReference>
<feature type="chain" id="PRO_5046062733" description="Amine oxidase" evidence="9">
    <location>
        <begin position="25"/>
        <end position="723"/>
    </location>
</feature>
<evidence type="ECO:0000256" key="8">
    <source>
        <dbReference type="RuleBase" id="RU000672"/>
    </source>
</evidence>
<feature type="signal peptide" evidence="9">
    <location>
        <begin position="1"/>
        <end position="24"/>
    </location>
</feature>
<keyword evidence="5 8" id="KW-0801">TPQ</keyword>
<gene>
    <name evidence="13" type="ORF">APTSU1_000603100</name>
</gene>
<dbReference type="PANTHER" id="PTHR10638">
    <property type="entry name" value="COPPER AMINE OXIDASE"/>
    <property type="match status" value="1"/>
</dbReference>
<dbReference type="InterPro" id="IPR015798">
    <property type="entry name" value="Cu_amine_oxidase_C"/>
</dbReference>
<comment type="cofactor">
    <cofactor evidence="2">
        <name>Cu(2+)</name>
        <dbReference type="ChEBI" id="CHEBI:29036"/>
    </cofactor>
</comment>
<dbReference type="Pfam" id="PF01179">
    <property type="entry name" value="Cu_amine_oxid"/>
    <property type="match status" value="1"/>
</dbReference>
<protein>
    <recommendedName>
        <fullName evidence="8">Amine oxidase</fullName>
        <ecNumber evidence="8">1.4.3.-</ecNumber>
    </recommendedName>
</protein>
<dbReference type="Gene3D" id="2.70.98.20">
    <property type="entry name" value="Copper amine oxidase, catalytic domain"/>
    <property type="match status" value="1"/>
</dbReference>
<evidence type="ECO:0000256" key="7">
    <source>
        <dbReference type="ARBA" id="ARBA00023008"/>
    </source>
</evidence>
<dbReference type="EMBL" id="BAAFST010000006">
    <property type="protein sequence ID" value="GAB1290801.1"/>
    <property type="molecule type" value="Genomic_DNA"/>
</dbReference>
<dbReference type="Gene3D" id="3.10.450.40">
    <property type="match status" value="2"/>
</dbReference>
<proteinExistence type="inferred from homology"/>
<dbReference type="SUPFAM" id="SSF49998">
    <property type="entry name" value="Amine oxidase catalytic domain"/>
    <property type="match status" value="1"/>
</dbReference>
<organism evidence="13 14">
    <name type="scientific">Apodemus speciosus</name>
    <name type="common">Large Japanese field mouse</name>
    <dbReference type="NCBI Taxonomy" id="105296"/>
    <lineage>
        <taxon>Eukaryota</taxon>
        <taxon>Metazoa</taxon>
        <taxon>Chordata</taxon>
        <taxon>Craniata</taxon>
        <taxon>Vertebrata</taxon>
        <taxon>Euteleostomi</taxon>
        <taxon>Mammalia</taxon>
        <taxon>Eutheria</taxon>
        <taxon>Euarchontoglires</taxon>
        <taxon>Glires</taxon>
        <taxon>Rodentia</taxon>
        <taxon>Myomorpha</taxon>
        <taxon>Muroidea</taxon>
        <taxon>Muridae</taxon>
        <taxon>Murinae</taxon>
        <taxon>Apodemus</taxon>
    </lineage>
</organism>
<dbReference type="SUPFAM" id="SSF54416">
    <property type="entry name" value="Amine oxidase N-terminal region"/>
    <property type="match status" value="2"/>
</dbReference>
<keyword evidence="6 8" id="KW-0560">Oxidoreductase</keyword>
<comment type="PTM">
    <text evidence="8">Topaquinone (TPQ) is generated by copper-dependent autoxidation of a specific tyrosyl residue.</text>
</comment>
<evidence type="ECO:0000256" key="9">
    <source>
        <dbReference type="SAM" id="SignalP"/>
    </source>
</evidence>
<evidence type="ECO:0000259" key="12">
    <source>
        <dbReference type="Pfam" id="PF02728"/>
    </source>
</evidence>
<dbReference type="InterPro" id="IPR016182">
    <property type="entry name" value="Cu_amine_oxidase_N-reg"/>
</dbReference>
<comment type="similarity">
    <text evidence="3 8">Belongs to the copper/topaquinone oxidase family.</text>
</comment>
<comment type="caution">
    <text evidence="13">The sequence shown here is derived from an EMBL/GenBank/DDBJ whole genome shotgun (WGS) entry which is preliminary data.</text>
</comment>
<evidence type="ECO:0000256" key="5">
    <source>
        <dbReference type="ARBA" id="ARBA00022772"/>
    </source>
</evidence>
<comment type="cofactor">
    <cofactor evidence="1">
        <name>Ca(2+)</name>
        <dbReference type="ChEBI" id="CHEBI:29108"/>
    </cofactor>
</comment>
<feature type="domain" description="Copper amine oxidase N2-terminal" evidence="11">
    <location>
        <begin position="44"/>
        <end position="130"/>
    </location>
</feature>
<reference evidence="13 14" key="1">
    <citation type="submission" date="2024-08" db="EMBL/GenBank/DDBJ databases">
        <title>The draft genome of Apodemus speciosus.</title>
        <authorList>
            <person name="Nabeshima K."/>
            <person name="Suzuki S."/>
            <person name="Onuma M."/>
        </authorList>
    </citation>
    <scope>NUCLEOTIDE SEQUENCE [LARGE SCALE GENOMIC DNA]</scope>
    <source>
        <strain evidence="13">IB14-021</strain>
    </source>
</reference>
<evidence type="ECO:0000256" key="3">
    <source>
        <dbReference type="ARBA" id="ARBA00007983"/>
    </source>
</evidence>
<dbReference type="Pfam" id="PF02728">
    <property type="entry name" value="Cu_amine_oxidN3"/>
    <property type="match status" value="1"/>
</dbReference>
<keyword evidence="14" id="KW-1185">Reference proteome</keyword>
<keyword evidence="9" id="KW-0732">Signal</keyword>
<evidence type="ECO:0000256" key="6">
    <source>
        <dbReference type="ARBA" id="ARBA00023002"/>
    </source>
</evidence>
<evidence type="ECO:0000259" key="11">
    <source>
        <dbReference type="Pfam" id="PF02727"/>
    </source>
</evidence>
<name>A0ABQ0EVI0_APOSI</name>
<dbReference type="InterPro" id="IPR036460">
    <property type="entry name" value="Cu_amine_oxidase_C_sf"/>
</dbReference>
<dbReference type="Pfam" id="PF02727">
    <property type="entry name" value="Cu_amine_oxidN2"/>
    <property type="match status" value="1"/>
</dbReference>
<evidence type="ECO:0000259" key="10">
    <source>
        <dbReference type="Pfam" id="PF01179"/>
    </source>
</evidence>
<dbReference type="EC" id="1.4.3.-" evidence="8"/>
<dbReference type="InterPro" id="IPR000269">
    <property type="entry name" value="Cu_amine_oxidase"/>
</dbReference>
<evidence type="ECO:0000313" key="14">
    <source>
        <dbReference type="Proteomes" id="UP001623349"/>
    </source>
</evidence>
<evidence type="ECO:0000256" key="2">
    <source>
        <dbReference type="ARBA" id="ARBA00001973"/>
    </source>
</evidence>
<sequence>MGLAQRSSALGCMAIMLVLQGTMAECPNWMLNGKAQVFADLSAQEIEAVHSFLMHRTELGLQPLGTQALDKNSVFLIETLLPKKKDVLEFLNKGAKRPVREARVIIFFSAQEHPNVTEFAVGPLPQPIYMRELSPRPEKHRSWASRPMSKAERSLLYRRIKAATTPLQGFFLGTTGFSLEDCNGQCLTFTHVAPHSVESRHRATWFLLQRIVKDHLLQPTGLEILVDHGSTDVQDWRVEQVWYKGKRYNSPEELAQKYADGEVDTVVLKDPLPKNTELPQLFNKPGGKFPMPLRKPGPHVEQGNGSRYRVEGNTVIYKDWSFSLQLRPSSGLQILNVRFRNEYVAYEIGVQAAVAVHREKTPVGELAKTMDLGWSLGSVTRELAPGINCPETATFLDVIHYDDTKGPVHYPRALCIFEMPTGVPVRPAFNTNSAGKINFFSDVMGHKLVLRAASALYNFDYIWDFIFYTSGMISAKMHATGYVHTTVYTREGLRETHLLTHQLGNNHTHLVHYRVDLDVAGTDNSFHTLQTRQKNTTNSSSPRCLVQDVMEKTQYSQERQATFFFGQTLPSFLLFSSPKKDIWGYRRSYRLKIYSTSEQRLTPETQEDLAFSWARYSLAVSKYSDSERYSTSIYNQNHPWDPPVVFEDFLQDNENIEDQDLVAWVTVGLSHGPYSEAAPYMASSRNFVGFLLLPFNFFYITEKHLGTSATDVADTGSLGAGSA</sequence>
<comment type="cofactor">
    <cofactor evidence="8">
        <name>Cu cation</name>
        <dbReference type="ChEBI" id="CHEBI:23378"/>
    </cofactor>
    <text evidence="8">Contains 1 topaquinone per subunit.</text>
</comment>
<feature type="domain" description="Copper amine oxidase N3-terminal" evidence="12">
    <location>
        <begin position="146"/>
        <end position="246"/>
    </location>
</feature>
<dbReference type="InterPro" id="IPR015800">
    <property type="entry name" value="Cu_amine_oxidase_N2"/>
</dbReference>
<dbReference type="Proteomes" id="UP001623349">
    <property type="component" value="Unassembled WGS sequence"/>
</dbReference>
<feature type="domain" description="Copper amine oxidase catalytic" evidence="10">
    <location>
        <begin position="298"/>
        <end position="698"/>
    </location>
</feature>
<keyword evidence="7 8" id="KW-0186">Copper</keyword>
<dbReference type="InterPro" id="IPR015802">
    <property type="entry name" value="Cu_amine_oxidase_N3"/>
</dbReference>